<feature type="chain" id="PRO_5022774297" evidence="1">
    <location>
        <begin position="34"/>
        <end position="457"/>
    </location>
</feature>
<reference evidence="2 3" key="1">
    <citation type="submission" date="2018-07" db="EMBL/GenBank/DDBJ databases">
        <title>The complete nuclear genome of the prasinophyte Chloropicon primus (CCMP1205).</title>
        <authorList>
            <person name="Pombert J.-F."/>
            <person name="Otis C."/>
            <person name="Turmel M."/>
            <person name="Lemieux C."/>
        </authorList>
    </citation>
    <scope>NUCLEOTIDE SEQUENCE [LARGE SCALE GENOMIC DNA]</scope>
    <source>
        <strain evidence="2 3">CCMP1205</strain>
    </source>
</reference>
<dbReference type="EMBL" id="CP031052">
    <property type="protein sequence ID" value="QDZ25779.1"/>
    <property type="molecule type" value="Genomic_DNA"/>
</dbReference>
<evidence type="ECO:0000313" key="3">
    <source>
        <dbReference type="Proteomes" id="UP000316726"/>
    </source>
</evidence>
<gene>
    <name evidence="2" type="ORF">A3770_19p82970</name>
</gene>
<keyword evidence="1" id="KW-0732">Signal</keyword>
<proteinExistence type="predicted"/>
<evidence type="ECO:0000256" key="1">
    <source>
        <dbReference type="SAM" id="SignalP"/>
    </source>
</evidence>
<protein>
    <submittedName>
        <fullName evidence="2">Uncharacterized protein</fullName>
    </submittedName>
</protein>
<dbReference type="AlphaFoldDB" id="A0A5B8MZ73"/>
<organism evidence="2 3">
    <name type="scientific">Chloropicon primus</name>
    <dbReference type="NCBI Taxonomy" id="1764295"/>
    <lineage>
        <taxon>Eukaryota</taxon>
        <taxon>Viridiplantae</taxon>
        <taxon>Chlorophyta</taxon>
        <taxon>Chloropicophyceae</taxon>
        <taxon>Chloropicales</taxon>
        <taxon>Chloropicaceae</taxon>
        <taxon>Chloropicon</taxon>
    </lineage>
</organism>
<evidence type="ECO:0000313" key="2">
    <source>
        <dbReference type="EMBL" id="QDZ25779.1"/>
    </source>
</evidence>
<dbReference type="Proteomes" id="UP000316726">
    <property type="component" value="Chromosome 19"/>
</dbReference>
<name>A0A5B8MZ73_9CHLO</name>
<keyword evidence="3" id="KW-1185">Reference proteome</keyword>
<accession>A0A5B8MZ73</accession>
<feature type="signal peptide" evidence="1">
    <location>
        <begin position="1"/>
        <end position="33"/>
    </location>
</feature>
<sequence>MARYCAKGVKGGSFGVLALALVLCFVTQHHVEGGRDLRWDTSAASAWDQQTNQNEIQLPKLIGTDVRCRDPITGLDDVCIGLDYLPSFEDSDLGLVSYGINYTGVVQMAGLSAYDKERHVLVLYGAAEKTKQTRVLSLDARTSEEVNADVPVPVTSFGFIGIGIRLGRDSVGKRTIVVGPNTSPQESVLSHGFYEVLDDSREARSLGYNLEDAVPRGFFELGYLEVMGTQLGVYEEERGVFWLGLARNSTATKSVEFLLVGIDVDHGTTANALTFPFGDCEVLGPMVWQEETKRILMPTFKTGTRDIIIGSIDPMEGTCTQVTALPLALLPYAGFMTFPPNQTEPTVTLLVNADADEEDELLLASSLHHPDDGDVLSLPQGVVAGSLQHPSFLASLRPMSAEGEDLGVWRGEPSKATKAQKLVNFDLATGEVTSESQVICSSGSQVDPCPGQLHWAI</sequence>